<comment type="caution">
    <text evidence="1">The sequence shown here is derived from an EMBL/GenBank/DDBJ whole genome shotgun (WGS) entry which is preliminary data.</text>
</comment>
<dbReference type="AlphaFoldDB" id="A0A7X1B011"/>
<evidence type="ECO:0008006" key="3">
    <source>
        <dbReference type="Google" id="ProtNLM"/>
    </source>
</evidence>
<dbReference type="RefSeq" id="WP_185693611.1">
    <property type="nucleotide sequence ID" value="NZ_JACHVA010000107.1"/>
</dbReference>
<dbReference type="EMBL" id="JACHVA010000107">
    <property type="protein sequence ID" value="MBC2602949.1"/>
    <property type="molecule type" value="Genomic_DNA"/>
</dbReference>
<reference evidence="1 2" key="1">
    <citation type="submission" date="2020-07" db="EMBL/GenBank/DDBJ databases">
        <authorList>
            <person name="Feng X."/>
        </authorList>
    </citation>
    <scope>NUCLEOTIDE SEQUENCE [LARGE SCALE GENOMIC DNA]</scope>
    <source>
        <strain evidence="1 2">JCM14086</strain>
    </source>
</reference>
<protein>
    <recommendedName>
        <fullName evidence="3">Verru_Chthon cassette protein A</fullName>
    </recommendedName>
</protein>
<gene>
    <name evidence="1" type="ORF">H5P30_14290</name>
</gene>
<evidence type="ECO:0000313" key="1">
    <source>
        <dbReference type="EMBL" id="MBC2602949.1"/>
    </source>
</evidence>
<dbReference type="Proteomes" id="UP000525652">
    <property type="component" value="Unassembled WGS sequence"/>
</dbReference>
<keyword evidence="2" id="KW-1185">Reference proteome</keyword>
<organism evidence="1 2">
    <name type="scientific">Puniceicoccus vermicola</name>
    <dbReference type="NCBI Taxonomy" id="388746"/>
    <lineage>
        <taxon>Bacteria</taxon>
        <taxon>Pseudomonadati</taxon>
        <taxon>Verrucomicrobiota</taxon>
        <taxon>Opitutia</taxon>
        <taxon>Puniceicoccales</taxon>
        <taxon>Puniceicoccaceae</taxon>
        <taxon>Puniceicoccus</taxon>
    </lineage>
</organism>
<accession>A0A7X1B011</accession>
<name>A0A7X1B011_9BACT</name>
<sequence length="1263" mass="137556">MLKKSECRRPRHKRGFALIIALALMAFMLLLLLALGGMLRVESSTLQRDQEKLLARANTQLGLALAVGDLQRLAGPDQRITAPADLVADIDSEGVATSSPNGINVQPGTRYWTGVWGNRNPDISYALTPDQIDADDTEPALLNWLVSGNESTRYEQLLGGGVVPDTASRFSPATTVQGFGASSDAFSRPGFSSGSGVVEGVVLVGSNTVSSGSPAHAQESFDRGNYVVAPLVDLEADGQVRGRYAWWVGDEGVKARIDLQNGYQLTGESNDQINSFITSQRSGVEFMDQDIAGTAQLTGYAPESPLLGKVLTQDQLPLVGADAAAQANLAAGLPNRFHDITTYSYGILSDTYAGGLKKDLTADLADTSTNFDYRPADSDPVFPPVNPGEQNLPTWGQLRAWARTNPDPDSDVVDTSTVQAHTAGIAPVIQFAAVGMNYMLSEDNGSGDREVTFALYPMVVLFNPYSYPIKAADYDVGIRFGKYSGATDARNTFQIRVKDIDIATYDPDEDEDRNDSYDTVGYIDLNAMRIYPDSEASQSQPDTFLRLRISAEDQHGTEQDILPGQRFAYMLTSFAVNEYSHANPPELHRVDSIQDEITNYFTLPPRNFPGVFADPNDHIILYGNEGAANNPHNNPTSLRYMESSITLADAGDLSSTDWATNFPRFRSAAYNIMTMVVQGVKYQRFCVNEAESIPQSIYDRVMDESPQAKTAWRYAALNEKGGYWAKSPLAGQAWGKTIRYLADANLRAPHIMGTAYENDNALSLGDSGPRYAARPFGAVISGGRPEVNSPPYPGILLDSPHYSFGFQNPGSMKNLRAVLFDLLPSPDRLLSLGQLQHVPWARYSFHGINPFANSYAPLRIARDSTYRENGVRRPGDLVTNGVITPASDPFYDLPWLLNRAMWDRYFVSGIPAALNTVRDVLPNSRMTVVYEDTTPEEVRYSGSGNNQAYDKASANLMVQGAFNINSTSEQAWRAILAGPSGLPQNSDYAESDDNVETSIPYPRFSRNLTALAVDDGPYSGFTSTMTLPSEGGGDIRAMIQMANRGLYLNTPDLPGNSSPQAVVNELARSIVNEIRLRGPFLSLADFVNRPLSDPSEPAGIKGTLQAGLDNMDPAVAQVNPDFLIDELGGKVTSFDSSSYYAADYLWDSDHFMGGTETGRGEISKAPWAMSPLQLTQADLLSSLGPLLSARSDTFTIRTYGEKQNPATGVVEGRAWCEAVVQRMPGYIGNEPSEAPISSLGPLSASFGRRFEIISFRYLNPSEI</sequence>
<proteinExistence type="predicted"/>
<evidence type="ECO:0000313" key="2">
    <source>
        <dbReference type="Proteomes" id="UP000525652"/>
    </source>
</evidence>